<dbReference type="EMBL" id="MU839012">
    <property type="protein sequence ID" value="KAK1766342.1"/>
    <property type="molecule type" value="Genomic_DNA"/>
</dbReference>
<feature type="region of interest" description="Disordered" evidence="1">
    <location>
        <begin position="10"/>
        <end position="41"/>
    </location>
</feature>
<accession>A0AAJ0C0A0</accession>
<feature type="region of interest" description="Disordered" evidence="1">
    <location>
        <begin position="59"/>
        <end position="192"/>
    </location>
</feature>
<reference evidence="2" key="1">
    <citation type="submission" date="2023-06" db="EMBL/GenBank/DDBJ databases">
        <title>Genome-scale phylogeny and comparative genomics of the fungal order Sordariales.</title>
        <authorList>
            <consortium name="Lawrence Berkeley National Laboratory"/>
            <person name="Hensen N."/>
            <person name="Bonometti L."/>
            <person name="Westerberg I."/>
            <person name="Brannstrom I.O."/>
            <person name="Guillou S."/>
            <person name="Cros-Aarteil S."/>
            <person name="Calhoun S."/>
            <person name="Haridas S."/>
            <person name="Kuo A."/>
            <person name="Mondo S."/>
            <person name="Pangilinan J."/>
            <person name="Riley R."/>
            <person name="Labutti K."/>
            <person name="Andreopoulos B."/>
            <person name="Lipzen A."/>
            <person name="Chen C."/>
            <person name="Yanf M."/>
            <person name="Daum C."/>
            <person name="Ng V."/>
            <person name="Clum A."/>
            <person name="Steindorff A."/>
            <person name="Ohm R."/>
            <person name="Martin F."/>
            <person name="Silar P."/>
            <person name="Natvig D."/>
            <person name="Lalanne C."/>
            <person name="Gautier V."/>
            <person name="Ament-Velasquez S.L."/>
            <person name="Kruys A."/>
            <person name="Hutchinson M.I."/>
            <person name="Powell A.J."/>
            <person name="Barry K."/>
            <person name="Miller A.N."/>
            <person name="Grigoriev I.V."/>
            <person name="Debuchy R."/>
            <person name="Gladieux P."/>
            <person name="Thoren M.H."/>
            <person name="Johannesson H."/>
        </authorList>
    </citation>
    <scope>NUCLEOTIDE SEQUENCE</scope>
    <source>
        <strain evidence="2">8032-3</strain>
    </source>
</reference>
<name>A0AAJ0C0A0_9PEZI</name>
<comment type="caution">
    <text evidence="2">The sequence shown here is derived from an EMBL/GenBank/DDBJ whole genome shotgun (WGS) entry which is preliminary data.</text>
</comment>
<dbReference type="AlphaFoldDB" id="A0AAJ0C0A0"/>
<protein>
    <recommendedName>
        <fullName evidence="4">Glutamine amidotransferase type-2 domain-containing protein</fullName>
    </recommendedName>
</protein>
<dbReference type="RefSeq" id="XP_060282555.1">
    <property type="nucleotide sequence ID" value="XM_060424693.1"/>
</dbReference>
<evidence type="ECO:0000313" key="3">
    <source>
        <dbReference type="Proteomes" id="UP001244011"/>
    </source>
</evidence>
<feature type="compositionally biased region" description="Basic residues" evidence="1">
    <location>
        <begin position="139"/>
        <end position="153"/>
    </location>
</feature>
<feature type="compositionally biased region" description="Polar residues" evidence="1">
    <location>
        <begin position="13"/>
        <end position="24"/>
    </location>
</feature>
<evidence type="ECO:0000256" key="1">
    <source>
        <dbReference type="SAM" id="MobiDB-lite"/>
    </source>
</evidence>
<dbReference type="Proteomes" id="UP001244011">
    <property type="component" value="Unassembled WGS sequence"/>
</dbReference>
<evidence type="ECO:0000313" key="2">
    <source>
        <dbReference type="EMBL" id="KAK1766342.1"/>
    </source>
</evidence>
<feature type="compositionally biased region" description="Basic residues" evidence="1">
    <location>
        <begin position="104"/>
        <end position="123"/>
    </location>
</feature>
<gene>
    <name evidence="2" type="ORF">QBC33DRAFT_453589</name>
</gene>
<sequence>MCGITVSIALGQGSPSQSTGQANGHTGDAQGVHPGCEATSLEDQLHKSLDLIAHRGPDAKGVWISDDGRVGENIMPPSQGEKNRKASLTNPPRSRPLPPLNKRPNPRRRSATAQPRRARARRGERRDLRPRPDPGVSRPQRRLRLPRPQRQRGGRCTVRGARCSGVPGPPARRVRDRAAGRGRGWEGRRGEG</sequence>
<keyword evidence="3" id="KW-1185">Reference proteome</keyword>
<dbReference type="GeneID" id="85307880"/>
<evidence type="ECO:0008006" key="4">
    <source>
        <dbReference type="Google" id="ProtNLM"/>
    </source>
</evidence>
<proteinExistence type="predicted"/>
<organism evidence="2 3">
    <name type="scientific">Phialemonium atrogriseum</name>
    <dbReference type="NCBI Taxonomy" id="1093897"/>
    <lineage>
        <taxon>Eukaryota</taxon>
        <taxon>Fungi</taxon>
        <taxon>Dikarya</taxon>
        <taxon>Ascomycota</taxon>
        <taxon>Pezizomycotina</taxon>
        <taxon>Sordariomycetes</taxon>
        <taxon>Sordariomycetidae</taxon>
        <taxon>Cephalothecales</taxon>
        <taxon>Cephalothecaceae</taxon>
        <taxon>Phialemonium</taxon>
    </lineage>
</organism>
<feature type="compositionally biased region" description="Basic and acidic residues" evidence="1">
    <location>
        <begin position="176"/>
        <end position="192"/>
    </location>
</feature>